<dbReference type="OrthoDB" id="272985at2759"/>
<evidence type="ECO:0000313" key="1">
    <source>
        <dbReference type="EMBL" id="VDM93884.1"/>
    </source>
</evidence>
<keyword evidence="2" id="KW-1185">Reference proteome</keyword>
<dbReference type="STRING" id="42157.A0A182EPU8"/>
<dbReference type="PANTHER" id="PTHR10492:SF57">
    <property type="entry name" value="ATP-DEPENDENT DNA HELICASE"/>
    <property type="match status" value="1"/>
</dbReference>
<dbReference type="WBParaSite" id="nOo.2.0.1.t10157-RA">
    <property type="protein sequence ID" value="nOo.2.0.1.t10157-RA"/>
    <property type="gene ID" value="nOo.2.0.1.g10157"/>
</dbReference>
<dbReference type="PANTHER" id="PTHR10492">
    <property type="match status" value="1"/>
</dbReference>
<protein>
    <submittedName>
        <fullName evidence="3">ATP-dependent DNA helicase</fullName>
    </submittedName>
</protein>
<accession>A0A182EPU8</accession>
<proteinExistence type="predicted"/>
<dbReference type="Proteomes" id="UP000271087">
    <property type="component" value="Unassembled WGS sequence"/>
</dbReference>
<gene>
    <name evidence="1" type="ORF">NOO_LOCUS10157</name>
</gene>
<evidence type="ECO:0000313" key="2">
    <source>
        <dbReference type="Proteomes" id="UP000271087"/>
    </source>
</evidence>
<dbReference type="EMBL" id="UYRW01005568">
    <property type="protein sequence ID" value="VDM93884.1"/>
    <property type="molecule type" value="Genomic_DNA"/>
</dbReference>
<dbReference type="InterPro" id="IPR027417">
    <property type="entry name" value="P-loop_NTPase"/>
</dbReference>
<organism evidence="3">
    <name type="scientific">Onchocerca ochengi</name>
    <name type="common">Filarial nematode worm</name>
    <dbReference type="NCBI Taxonomy" id="42157"/>
    <lineage>
        <taxon>Eukaryota</taxon>
        <taxon>Metazoa</taxon>
        <taxon>Ecdysozoa</taxon>
        <taxon>Nematoda</taxon>
        <taxon>Chromadorea</taxon>
        <taxon>Rhabditida</taxon>
        <taxon>Spirurina</taxon>
        <taxon>Spiruromorpha</taxon>
        <taxon>Filarioidea</taxon>
        <taxon>Onchocercidae</taxon>
        <taxon>Onchocerca</taxon>
    </lineage>
</organism>
<name>A0A182EPU8_ONCOC</name>
<dbReference type="AlphaFoldDB" id="A0A182EPU8"/>
<reference evidence="1 2" key="2">
    <citation type="submission" date="2018-08" db="EMBL/GenBank/DDBJ databases">
        <authorList>
            <person name="Laetsch R D."/>
            <person name="Stevens L."/>
            <person name="Kumar S."/>
            <person name="Blaxter L. M."/>
        </authorList>
    </citation>
    <scope>NUCLEOTIDE SEQUENCE [LARGE SCALE GENOMIC DNA]</scope>
</reference>
<dbReference type="SUPFAM" id="SSF52540">
    <property type="entry name" value="P-loop containing nucleoside triphosphate hydrolases"/>
    <property type="match status" value="1"/>
</dbReference>
<reference evidence="3" key="1">
    <citation type="submission" date="2016-06" db="UniProtKB">
        <authorList>
            <consortium name="WormBaseParasite"/>
        </authorList>
    </citation>
    <scope>IDENTIFICATION</scope>
</reference>
<sequence length="326" mass="36856">MEYCNSVKSVKYISANVQQIALNLPATALTAFFALCQNDPFAKTPVVLVLRRLYAVHPTQDECFFFCMLLVNVPGPTFSQQLKTVNDVTHATFRSACQALNLLVNDRHWDASITWNYSIDTSGRNKSLSEIFYFVAIHKNFKINYKYACPAAKRSISWNTLTSIVGNWERKSAVDLTTGRGMPRNANARTAVENRCAYYHFAKYQPAKTLQQYAACSKKLMSNVIKATILTGSLKGKDVLIPCIPKIRTDMPFQFKRLQFPIQLAFAFTINKAQGQSLELCSLDLGTYCFSYGQSYTECFRVSKADNLYIYTDNGTTKNIVYPQVL</sequence>
<evidence type="ECO:0000313" key="3">
    <source>
        <dbReference type="WBParaSite" id="nOo.2.0.1.t10157-RA"/>
    </source>
</evidence>